<dbReference type="InterPro" id="IPR000719">
    <property type="entry name" value="Prot_kinase_dom"/>
</dbReference>
<dbReference type="InterPro" id="IPR017441">
    <property type="entry name" value="Protein_kinase_ATP_BS"/>
</dbReference>
<name>A0A7Y0ENZ9_9BIFI</name>
<protein>
    <recommendedName>
        <fullName evidence="2">non-specific serine/threonine protein kinase</fullName>
        <ecNumber evidence="2">2.7.11.1</ecNumber>
    </recommendedName>
</protein>
<reference evidence="11 12" key="1">
    <citation type="submission" date="2020-02" db="EMBL/GenBank/DDBJ databases">
        <title>Characterization of phylogenetic diversity of novel bifidobacterial species isolated in Czech ZOOs.</title>
        <authorList>
            <person name="Lugli G.A."/>
            <person name="Vera N.B."/>
            <person name="Ventura M."/>
        </authorList>
    </citation>
    <scope>NUCLEOTIDE SEQUENCE [LARGE SCALE GENOMIC DNA]</scope>
    <source>
        <strain evidence="11 12">DSM 109957</strain>
    </source>
</reference>
<feature type="compositionally biased region" description="Low complexity" evidence="8">
    <location>
        <begin position="334"/>
        <end position="355"/>
    </location>
</feature>
<dbReference type="PANTHER" id="PTHR43671">
    <property type="entry name" value="SERINE/THREONINE-PROTEIN KINASE NEK"/>
    <property type="match status" value="1"/>
</dbReference>
<dbReference type="GO" id="GO:0005524">
    <property type="term" value="F:ATP binding"/>
    <property type="evidence" value="ECO:0007669"/>
    <property type="project" value="UniProtKB-UniRule"/>
</dbReference>
<dbReference type="Proteomes" id="UP000532194">
    <property type="component" value="Unassembled WGS sequence"/>
</dbReference>
<evidence type="ECO:0000256" key="7">
    <source>
        <dbReference type="PROSITE-ProRule" id="PRU10141"/>
    </source>
</evidence>
<dbReference type="GO" id="GO:0004674">
    <property type="term" value="F:protein serine/threonine kinase activity"/>
    <property type="evidence" value="ECO:0007669"/>
    <property type="project" value="UniProtKB-EC"/>
</dbReference>
<dbReference type="Pfam" id="PF00069">
    <property type="entry name" value="Pkinase"/>
    <property type="match status" value="1"/>
</dbReference>
<organism evidence="11 12">
    <name type="scientific">Bifidobacterium oedipodis</name>
    <dbReference type="NCBI Taxonomy" id="2675322"/>
    <lineage>
        <taxon>Bacteria</taxon>
        <taxon>Bacillati</taxon>
        <taxon>Actinomycetota</taxon>
        <taxon>Actinomycetes</taxon>
        <taxon>Bifidobacteriales</taxon>
        <taxon>Bifidobacteriaceae</taxon>
        <taxon>Bifidobacterium</taxon>
    </lineage>
</organism>
<evidence type="ECO:0000256" key="2">
    <source>
        <dbReference type="ARBA" id="ARBA00012513"/>
    </source>
</evidence>
<dbReference type="SUPFAM" id="SSF56112">
    <property type="entry name" value="Protein kinase-like (PK-like)"/>
    <property type="match status" value="1"/>
</dbReference>
<sequence length="441" mass="48201">MTSSLTRLPPPPLNGYIAMRQLGRGASSTVFLYRQCDPARLVAIKISNQALCQESFAQMQHEIDIMQRLADHPYMLPLYDAGLCQGRGYIITAYAPHGTCDKLMRTRSATVDQVLDLGIKTASALQWAHQSHIVHRDIKPSNILLIGERQPALGDFGIAADTYDRTDTGFSLPWAAPEVVSHRSTGSEACDIYSLGATLYALLAGQSPFQHGYQPTTQQELARLIVDKPLPALRREDVGMDIERTLATALHKDPGQRFHSVTAFARALQDLQSRHGYAVTPISMPRTPAYGASQQSERQVLHVHESKRQGSLSARGMVRAPSSSQDAKDSTYEAADTASAADATNTAQAAKTANDGAERRISSASHRRIHAYIVGAIIIVVSAAVLGFGAAHIDLWPSRHTVHTPAPEDEFAPSRQRDTVLETADAPRKAMVRHVLHLDER</sequence>
<dbReference type="Gene3D" id="1.10.510.10">
    <property type="entry name" value="Transferase(Phosphotransferase) domain 1"/>
    <property type="match status" value="1"/>
</dbReference>
<evidence type="ECO:0000313" key="11">
    <source>
        <dbReference type="EMBL" id="NMM93774.1"/>
    </source>
</evidence>
<feature type="domain" description="Protein kinase" evidence="10">
    <location>
        <begin position="16"/>
        <end position="278"/>
    </location>
</feature>
<evidence type="ECO:0000256" key="8">
    <source>
        <dbReference type="SAM" id="MobiDB-lite"/>
    </source>
</evidence>
<keyword evidence="9" id="KW-0472">Membrane</keyword>
<comment type="similarity">
    <text evidence="1">Belongs to the protein kinase superfamily. NEK Ser/Thr protein kinase family. NIMA subfamily.</text>
</comment>
<gene>
    <name evidence="11" type="ORF">G1C95_0959</name>
</gene>
<keyword evidence="4 7" id="KW-0547">Nucleotide-binding</keyword>
<proteinExistence type="inferred from homology"/>
<dbReference type="EC" id="2.7.11.1" evidence="2"/>
<evidence type="ECO:0000256" key="4">
    <source>
        <dbReference type="ARBA" id="ARBA00022741"/>
    </source>
</evidence>
<dbReference type="SMART" id="SM00220">
    <property type="entry name" value="S_TKc"/>
    <property type="match status" value="1"/>
</dbReference>
<keyword evidence="5 11" id="KW-0418">Kinase</keyword>
<dbReference type="PROSITE" id="PS00107">
    <property type="entry name" value="PROTEIN_KINASE_ATP"/>
    <property type="match status" value="1"/>
</dbReference>
<keyword evidence="3" id="KW-0808">Transferase</keyword>
<dbReference type="EMBL" id="JAAIII010000002">
    <property type="protein sequence ID" value="NMM93774.1"/>
    <property type="molecule type" value="Genomic_DNA"/>
</dbReference>
<dbReference type="PANTHER" id="PTHR43671:SF13">
    <property type="entry name" value="SERINE_THREONINE-PROTEIN KINASE NEK2"/>
    <property type="match status" value="1"/>
</dbReference>
<accession>A0A7Y0ENZ9</accession>
<keyword evidence="9" id="KW-0812">Transmembrane</keyword>
<dbReference type="PROSITE" id="PS00108">
    <property type="entry name" value="PROTEIN_KINASE_ST"/>
    <property type="match status" value="1"/>
</dbReference>
<evidence type="ECO:0000256" key="3">
    <source>
        <dbReference type="ARBA" id="ARBA00022679"/>
    </source>
</evidence>
<evidence type="ECO:0000256" key="5">
    <source>
        <dbReference type="ARBA" id="ARBA00022777"/>
    </source>
</evidence>
<feature type="binding site" evidence="7">
    <location>
        <position position="45"/>
    </location>
    <ligand>
        <name>ATP</name>
        <dbReference type="ChEBI" id="CHEBI:30616"/>
    </ligand>
</feature>
<evidence type="ECO:0000256" key="1">
    <source>
        <dbReference type="ARBA" id="ARBA00010886"/>
    </source>
</evidence>
<evidence type="ECO:0000313" key="12">
    <source>
        <dbReference type="Proteomes" id="UP000532194"/>
    </source>
</evidence>
<dbReference type="RefSeq" id="WP_169171801.1">
    <property type="nucleotide sequence ID" value="NZ_JAAIII010000002.1"/>
</dbReference>
<keyword evidence="6 7" id="KW-0067">ATP-binding</keyword>
<feature type="transmembrane region" description="Helical" evidence="9">
    <location>
        <begin position="369"/>
        <end position="393"/>
    </location>
</feature>
<dbReference type="InterPro" id="IPR050660">
    <property type="entry name" value="NEK_Ser/Thr_kinase"/>
</dbReference>
<comment type="caution">
    <text evidence="11">The sequence shown here is derived from an EMBL/GenBank/DDBJ whole genome shotgun (WGS) entry which is preliminary data.</text>
</comment>
<dbReference type="CDD" id="cd14014">
    <property type="entry name" value="STKc_PknB_like"/>
    <property type="match status" value="1"/>
</dbReference>
<feature type="region of interest" description="Disordered" evidence="8">
    <location>
        <begin position="305"/>
        <end position="362"/>
    </location>
</feature>
<dbReference type="InterPro" id="IPR011009">
    <property type="entry name" value="Kinase-like_dom_sf"/>
</dbReference>
<evidence type="ECO:0000256" key="9">
    <source>
        <dbReference type="SAM" id="Phobius"/>
    </source>
</evidence>
<keyword evidence="12" id="KW-1185">Reference proteome</keyword>
<dbReference type="InterPro" id="IPR008271">
    <property type="entry name" value="Ser/Thr_kinase_AS"/>
</dbReference>
<evidence type="ECO:0000259" key="10">
    <source>
        <dbReference type="PROSITE" id="PS50011"/>
    </source>
</evidence>
<dbReference type="AlphaFoldDB" id="A0A7Y0ENZ9"/>
<dbReference type="PROSITE" id="PS50011">
    <property type="entry name" value="PROTEIN_KINASE_DOM"/>
    <property type="match status" value="1"/>
</dbReference>
<keyword evidence="9" id="KW-1133">Transmembrane helix</keyword>
<evidence type="ECO:0000256" key="6">
    <source>
        <dbReference type="ARBA" id="ARBA00022840"/>
    </source>
</evidence>